<reference evidence="5" key="1">
    <citation type="journal article" date="2020" name="Stud. Mycol.">
        <title>101 Dothideomycetes genomes: a test case for predicting lifestyles and emergence of pathogens.</title>
        <authorList>
            <person name="Haridas S."/>
            <person name="Albert R."/>
            <person name="Binder M."/>
            <person name="Bloem J."/>
            <person name="Labutti K."/>
            <person name="Salamov A."/>
            <person name="Andreopoulos B."/>
            <person name="Baker S."/>
            <person name="Barry K."/>
            <person name="Bills G."/>
            <person name="Bluhm B."/>
            <person name="Cannon C."/>
            <person name="Castanera R."/>
            <person name="Culley D."/>
            <person name="Daum C."/>
            <person name="Ezra D."/>
            <person name="Gonzalez J."/>
            <person name="Henrissat B."/>
            <person name="Kuo A."/>
            <person name="Liang C."/>
            <person name="Lipzen A."/>
            <person name="Lutzoni F."/>
            <person name="Magnuson J."/>
            <person name="Mondo S."/>
            <person name="Nolan M."/>
            <person name="Ohm R."/>
            <person name="Pangilinan J."/>
            <person name="Park H.-J."/>
            <person name="Ramirez L."/>
            <person name="Alfaro M."/>
            <person name="Sun H."/>
            <person name="Tritt A."/>
            <person name="Yoshinaga Y."/>
            <person name="Zwiers L.-H."/>
            <person name="Turgeon B."/>
            <person name="Goodwin S."/>
            <person name="Spatafora J."/>
            <person name="Crous P."/>
            <person name="Grigoriev I."/>
        </authorList>
    </citation>
    <scope>NUCLEOTIDE SEQUENCE</scope>
    <source>
        <strain evidence="5">ATCC 36951</strain>
    </source>
</reference>
<dbReference type="RefSeq" id="XP_033662560.1">
    <property type="nucleotide sequence ID" value="XM_033808858.1"/>
</dbReference>
<evidence type="ECO:0000313" key="5">
    <source>
        <dbReference type="EMBL" id="KAF2161671.1"/>
    </source>
</evidence>
<dbReference type="InterPro" id="IPR036770">
    <property type="entry name" value="Ankyrin_rpt-contain_sf"/>
</dbReference>
<dbReference type="Proteomes" id="UP000799537">
    <property type="component" value="Unassembled WGS sequence"/>
</dbReference>
<dbReference type="AlphaFoldDB" id="A0A6A6C3S4"/>
<dbReference type="PANTHER" id="PTHR24189">
    <property type="entry name" value="MYOTROPHIN"/>
    <property type="match status" value="1"/>
</dbReference>
<dbReference type="SMART" id="SM00248">
    <property type="entry name" value="ANK"/>
    <property type="match status" value="4"/>
</dbReference>
<dbReference type="Gene3D" id="1.25.40.20">
    <property type="entry name" value="Ankyrin repeat-containing domain"/>
    <property type="match status" value="2"/>
</dbReference>
<organism evidence="5 6">
    <name type="scientific">Zasmidium cellare ATCC 36951</name>
    <dbReference type="NCBI Taxonomy" id="1080233"/>
    <lineage>
        <taxon>Eukaryota</taxon>
        <taxon>Fungi</taxon>
        <taxon>Dikarya</taxon>
        <taxon>Ascomycota</taxon>
        <taxon>Pezizomycotina</taxon>
        <taxon>Dothideomycetes</taxon>
        <taxon>Dothideomycetidae</taxon>
        <taxon>Mycosphaerellales</taxon>
        <taxon>Mycosphaerellaceae</taxon>
        <taxon>Zasmidium</taxon>
    </lineage>
</organism>
<dbReference type="PROSITE" id="PS50088">
    <property type="entry name" value="ANK_REPEAT"/>
    <property type="match status" value="1"/>
</dbReference>
<evidence type="ECO:0000313" key="6">
    <source>
        <dbReference type="Proteomes" id="UP000799537"/>
    </source>
</evidence>
<keyword evidence="6" id="KW-1185">Reference proteome</keyword>
<dbReference type="PANTHER" id="PTHR24189:SF50">
    <property type="entry name" value="ANKYRIN REPEAT AND SOCS BOX PROTEIN 2"/>
    <property type="match status" value="1"/>
</dbReference>
<proteinExistence type="predicted"/>
<dbReference type="InterPro" id="IPR050745">
    <property type="entry name" value="Multifunctional_regulatory"/>
</dbReference>
<evidence type="ECO:0000256" key="2">
    <source>
        <dbReference type="ARBA" id="ARBA00023043"/>
    </source>
</evidence>
<dbReference type="EMBL" id="ML993618">
    <property type="protein sequence ID" value="KAF2161671.1"/>
    <property type="molecule type" value="Genomic_DNA"/>
</dbReference>
<dbReference type="InterPro" id="IPR002110">
    <property type="entry name" value="Ankyrin_rpt"/>
</dbReference>
<accession>A0A6A6C3S4</accession>
<feature type="compositionally biased region" description="Basic and acidic residues" evidence="4">
    <location>
        <begin position="250"/>
        <end position="261"/>
    </location>
</feature>
<gene>
    <name evidence="5" type="ORF">M409DRAFT_28068</name>
</gene>
<name>A0A6A6C3S4_ZASCE</name>
<protein>
    <submittedName>
        <fullName evidence="5">Uncharacterized protein</fullName>
    </submittedName>
</protein>
<evidence type="ECO:0000256" key="3">
    <source>
        <dbReference type="PROSITE-ProRule" id="PRU00023"/>
    </source>
</evidence>
<evidence type="ECO:0000256" key="1">
    <source>
        <dbReference type="ARBA" id="ARBA00022737"/>
    </source>
</evidence>
<feature type="repeat" description="ANK" evidence="3">
    <location>
        <begin position="159"/>
        <end position="188"/>
    </location>
</feature>
<evidence type="ECO:0000256" key="4">
    <source>
        <dbReference type="SAM" id="MobiDB-lite"/>
    </source>
</evidence>
<dbReference type="OrthoDB" id="426293at2759"/>
<dbReference type="GeneID" id="54562130"/>
<dbReference type="SUPFAM" id="SSF48403">
    <property type="entry name" value="Ankyrin repeat"/>
    <property type="match status" value="1"/>
</dbReference>
<dbReference type="Pfam" id="PF12796">
    <property type="entry name" value="Ank_2"/>
    <property type="match status" value="1"/>
</dbReference>
<feature type="region of interest" description="Disordered" evidence="4">
    <location>
        <begin position="239"/>
        <end position="261"/>
    </location>
</feature>
<sequence>MASEEALLEAEMARACRSGDLEIIDSVLDRSQKGRENLYLMTGFYHAIIGKQIEIIKYLSERGAFVDKGGNGRQGFLAINTTSLKLLNTLYDLGWRPNTVSLIYAVHHTDDDDVLRWLLDRGAQPNSWGGGLAMQGAVLANRFEAVDMLLAHGATFGKALHMAAQRPECFEMVKFLVSRGADVNSDGSLGTPLTFACSTANLEAASWLLEHGAVTSSVTSSNKFGRELHLAEARLRSAKELDAGEGSDEVPTRDEQAVSGF</sequence>
<keyword evidence="1" id="KW-0677">Repeat</keyword>
<keyword evidence="2 3" id="KW-0040">ANK repeat</keyword>